<dbReference type="Proteomes" id="UP000194003">
    <property type="component" value="Unassembled WGS sequence"/>
</dbReference>
<feature type="transmembrane region" description="Helical" evidence="6">
    <location>
        <begin position="196"/>
        <end position="213"/>
    </location>
</feature>
<feature type="domain" description="O-antigen ligase-related" evidence="7">
    <location>
        <begin position="201"/>
        <end position="344"/>
    </location>
</feature>
<comment type="caution">
    <text evidence="8">The sequence shown here is derived from an EMBL/GenBank/DDBJ whole genome shotgun (WGS) entry which is preliminary data.</text>
</comment>
<feature type="region of interest" description="Disordered" evidence="5">
    <location>
        <begin position="415"/>
        <end position="445"/>
    </location>
</feature>
<organism evidence="8 9">
    <name type="scientific">Magnetofaba australis IT-1</name>
    <dbReference type="NCBI Taxonomy" id="1434232"/>
    <lineage>
        <taxon>Bacteria</taxon>
        <taxon>Pseudomonadati</taxon>
        <taxon>Pseudomonadota</taxon>
        <taxon>Magnetococcia</taxon>
        <taxon>Magnetococcales</taxon>
        <taxon>Magnetococcaceae</taxon>
        <taxon>Magnetofaba</taxon>
    </lineage>
</organism>
<feature type="transmembrane region" description="Helical" evidence="6">
    <location>
        <begin position="30"/>
        <end position="49"/>
    </location>
</feature>
<feature type="transmembrane region" description="Helical" evidence="6">
    <location>
        <begin position="233"/>
        <end position="251"/>
    </location>
</feature>
<evidence type="ECO:0000259" key="7">
    <source>
        <dbReference type="Pfam" id="PF04932"/>
    </source>
</evidence>
<sequence length="445" mass="49889">MLESPPSRLLFALLLLGVMMQFIPFPKLPVIHIAPINVTLGLGLMVFAFNIHRIFSIQNHVIMLLFYMVMFFLVYTFVTKFKDPTEGLELEYVRTVTLWLLFAVACRNLDDVHTLIKAICIGVFISALFGLLIHFLGDPWQGIRNWLLQDTSAVEEGISGKGMWISGLAGRHFSFGYLMAAAPILALTCYQARRKWIWFGVMAVMLPALFLNAERSSFLTAGIGMIYLLFRWKRAGVLAFLVMALVAGVVLEGSRDVENRRHQSLVGRFQDKGLSDTVDRLLWQLNGVETVFKNPFSGATNRRYEETVLGRHILVRDPSIKIPYAHNHYIVVGMLVGLVGWLFLAGVLYSLRRTIRQYVENAAGETRHAQLALGAVVSLIAVMCNGLFHNAGVFTSEPLTICLVGVVIAGAQMRGSAHPDPETQPAPEPETAPAPRRRRRRRRRA</sequence>
<keyword evidence="3 6" id="KW-1133">Transmembrane helix</keyword>
<dbReference type="PANTHER" id="PTHR37422:SF13">
    <property type="entry name" value="LIPOPOLYSACCHARIDE BIOSYNTHESIS PROTEIN PA4999-RELATED"/>
    <property type="match status" value="1"/>
</dbReference>
<protein>
    <submittedName>
        <fullName evidence="8">Putative lipid A core-O-antigen ligase-like enyme</fullName>
    </submittedName>
</protein>
<evidence type="ECO:0000313" key="9">
    <source>
        <dbReference type="Proteomes" id="UP000194003"/>
    </source>
</evidence>
<dbReference type="PANTHER" id="PTHR37422">
    <property type="entry name" value="TEICHURONIC ACID BIOSYNTHESIS PROTEIN TUAE"/>
    <property type="match status" value="1"/>
</dbReference>
<dbReference type="GO" id="GO:0016020">
    <property type="term" value="C:membrane"/>
    <property type="evidence" value="ECO:0007669"/>
    <property type="project" value="UniProtKB-SubCell"/>
</dbReference>
<dbReference type="Pfam" id="PF04932">
    <property type="entry name" value="Wzy_C"/>
    <property type="match status" value="1"/>
</dbReference>
<keyword evidence="8" id="KW-0436">Ligase</keyword>
<accession>A0A1Y2K8M8</accession>
<name>A0A1Y2K8M8_9PROT</name>
<feature type="transmembrane region" description="Helical" evidence="6">
    <location>
        <begin position="329"/>
        <end position="349"/>
    </location>
</feature>
<evidence type="ECO:0000313" key="8">
    <source>
        <dbReference type="EMBL" id="OSM07110.1"/>
    </source>
</evidence>
<dbReference type="AlphaFoldDB" id="A0A1Y2K8M8"/>
<evidence type="ECO:0000256" key="3">
    <source>
        <dbReference type="ARBA" id="ARBA00022989"/>
    </source>
</evidence>
<evidence type="ECO:0000256" key="5">
    <source>
        <dbReference type="SAM" id="MobiDB-lite"/>
    </source>
</evidence>
<dbReference type="InterPro" id="IPR007016">
    <property type="entry name" value="O-antigen_ligase-rel_domated"/>
</dbReference>
<feature type="transmembrane region" description="Helical" evidence="6">
    <location>
        <begin position="61"/>
        <end position="78"/>
    </location>
</feature>
<evidence type="ECO:0000256" key="2">
    <source>
        <dbReference type="ARBA" id="ARBA00022692"/>
    </source>
</evidence>
<feature type="compositionally biased region" description="Pro residues" evidence="5">
    <location>
        <begin position="422"/>
        <end position="432"/>
    </location>
</feature>
<comment type="subcellular location">
    <subcellularLocation>
        <location evidence="1">Membrane</location>
        <topology evidence="1">Multi-pass membrane protein</topology>
    </subcellularLocation>
</comment>
<reference evidence="8 9" key="1">
    <citation type="journal article" date="2016" name="BMC Genomics">
        <title>Combined genomic and structural analyses of a cultured magnetotactic bacterium reveals its niche adaptation to a dynamic environment.</title>
        <authorList>
            <person name="Araujo A.C."/>
            <person name="Morillo V."/>
            <person name="Cypriano J."/>
            <person name="Teixeira L.C."/>
            <person name="Leao P."/>
            <person name="Lyra S."/>
            <person name="Almeida L.G."/>
            <person name="Bazylinski D.A."/>
            <person name="Vasconcellos A.T."/>
            <person name="Abreu F."/>
            <person name="Lins U."/>
        </authorList>
    </citation>
    <scope>NUCLEOTIDE SEQUENCE [LARGE SCALE GENOMIC DNA]</scope>
    <source>
        <strain evidence="8 9">IT-1</strain>
    </source>
</reference>
<evidence type="ECO:0000256" key="1">
    <source>
        <dbReference type="ARBA" id="ARBA00004141"/>
    </source>
</evidence>
<dbReference type="InterPro" id="IPR051533">
    <property type="entry name" value="WaaL-like"/>
</dbReference>
<evidence type="ECO:0000256" key="4">
    <source>
        <dbReference type="ARBA" id="ARBA00023136"/>
    </source>
</evidence>
<dbReference type="GO" id="GO:0016874">
    <property type="term" value="F:ligase activity"/>
    <property type="evidence" value="ECO:0007669"/>
    <property type="project" value="UniProtKB-KW"/>
</dbReference>
<feature type="transmembrane region" description="Helical" evidence="6">
    <location>
        <begin position="90"/>
        <end position="106"/>
    </location>
</feature>
<keyword evidence="2 6" id="KW-0812">Transmembrane</keyword>
<dbReference type="EMBL" id="LVJN01000015">
    <property type="protein sequence ID" value="OSM07110.1"/>
    <property type="molecule type" value="Genomic_DNA"/>
</dbReference>
<dbReference type="STRING" id="1434232.MAIT1_03978"/>
<keyword evidence="4 6" id="KW-0472">Membrane</keyword>
<feature type="transmembrane region" description="Helical" evidence="6">
    <location>
        <begin position="369"/>
        <end position="388"/>
    </location>
</feature>
<feature type="transmembrane region" description="Helical" evidence="6">
    <location>
        <begin position="172"/>
        <end position="189"/>
    </location>
</feature>
<keyword evidence="9" id="KW-1185">Reference proteome</keyword>
<proteinExistence type="predicted"/>
<gene>
    <name evidence="8" type="ORF">MAIT1_03978</name>
</gene>
<feature type="transmembrane region" description="Helical" evidence="6">
    <location>
        <begin position="118"/>
        <end position="137"/>
    </location>
</feature>
<feature type="compositionally biased region" description="Basic residues" evidence="5">
    <location>
        <begin position="435"/>
        <end position="445"/>
    </location>
</feature>
<evidence type="ECO:0000256" key="6">
    <source>
        <dbReference type="SAM" id="Phobius"/>
    </source>
</evidence>